<dbReference type="OrthoDB" id="7022437at2"/>
<reference evidence="1 2" key="1">
    <citation type="submission" date="2016-10" db="EMBL/GenBank/DDBJ databases">
        <authorList>
            <person name="Varghese N."/>
            <person name="Submissions S."/>
        </authorList>
    </citation>
    <scope>NUCLEOTIDE SEQUENCE [LARGE SCALE GENOMIC DNA]</scope>
    <source>
        <strain evidence="1 2">BS2775</strain>
    </source>
</reference>
<name>A0A1H2EYJ5_9PSED</name>
<organism evidence="1 2">
    <name type="scientific">Pseudomonas orientalis</name>
    <dbReference type="NCBI Taxonomy" id="76758"/>
    <lineage>
        <taxon>Bacteria</taxon>
        <taxon>Pseudomonadati</taxon>
        <taxon>Pseudomonadota</taxon>
        <taxon>Gammaproteobacteria</taxon>
        <taxon>Pseudomonadales</taxon>
        <taxon>Pseudomonadaceae</taxon>
        <taxon>Pseudomonas</taxon>
    </lineage>
</organism>
<gene>
    <name evidence="1" type="ORF">SAMN04490197_1869</name>
</gene>
<keyword evidence="2" id="KW-1185">Reference proteome</keyword>
<sequence>MKGEITETLEKYPSTTMSDFFRSCSVEEKRAVYRSAANTAITMQKAMISLAREKKAKEFSGE</sequence>
<proteinExistence type="predicted"/>
<protein>
    <submittedName>
        <fullName evidence="1">Uncharacterized protein</fullName>
    </submittedName>
</protein>
<evidence type="ECO:0000313" key="2">
    <source>
        <dbReference type="Proteomes" id="UP000183653"/>
    </source>
</evidence>
<dbReference type="RefSeq" id="WP_057721412.1">
    <property type="nucleotide sequence ID" value="NZ_JYLM01000001.1"/>
</dbReference>
<dbReference type="Proteomes" id="UP000183653">
    <property type="component" value="Chromosome I"/>
</dbReference>
<accession>A0A1H2EYJ5</accession>
<dbReference type="EMBL" id="LT629782">
    <property type="protein sequence ID" value="SDU00053.1"/>
    <property type="molecule type" value="Genomic_DNA"/>
</dbReference>
<evidence type="ECO:0000313" key="1">
    <source>
        <dbReference type="EMBL" id="SDU00053.1"/>
    </source>
</evidence>
<dbReference type="AlphaFoldDB" id="A0A1H2EYJ5"/>